<comment type="caution">
    <text evidence="3">The sequence shown here is derived from an EMBL/GenBank/DDBJ whole genome shotgun (WGS) entry which is preliminary data.</text>
</comment>
<accession>A0A5J5EKR5</accession>
<dbReference type="EMBL" id="VXIS01000220">
    <property type="protein sequence ID" value="KAA8896245.1"/>
    <property type="molecule type" value="Genomic_DNA"/>
</dbReference>
<dbReference type="Proteomes" id="UP000326924">
    <property type="component" value="Unassembled WGS sequence"/>
</dbReference>
<reference evidence="3 4" key="1">
    <citation type="submission" date="2019-09" db="EMBL/GenBank/DDBJ databases">
        <title>Draft genome of the ectomycorrhizal ascomycete Sphaerosporella brunnea.</title>
        <authorList>
            <consortium name="DOE Joint Genome Institute"/>
            <person name="Benucci G.M."/>
            <person name="Marozzi G."/>
            <person name="Antonielli L."/>
            <person name="Sanchez S."/>
            <person name="Marco P."/>
            <person name="Wang X."/>
            <person name="Falini L.B."/>
            <person name="Barry K."/>
            <person name="Haridas S."/>
            <person name="Lipzen A."/>
            <person name="Labutti K."/>
            <person name="Grigoriev I.V."/>
            <person name="Murat C."/>
            <person name="Martin F."/>
            <person name="Albertini E."/>
            <person name="Donnini D."/>
            <person name="Bonito G."/>
        </authorList>
    </citation>
    <scope>NUCLEOTIDE SEQUENCE [LARGE SCALE GENOMIC DNA]</scope>
    <source>
        <strain evidence="3 4">Sb_GMNB300</strain>
    </source>
</reference>
<organism evidence="3 4">
    <name type="scientific">Sphaerosporella brunnea</name>
    <dbReference type="NCBI Taxonomy" id="1250544"/>
    <lineage>
        <taxon>Eukaryota</taxon>
        <taxon>Fungi</taxon>
        <taxon>Dikarya</taxon>
        <taxon>Ascomycota</taxon>
        <taxon>Pezizomycotina</taxon>
        <taxon>Pezizomycetes</taxon>
        <taxon>Pezizales</taxon>
        <taxon>Pyronemataceae</taxon>
        <taxon>Sphaerosporella</taxon>
    </lineage>
</organism>
<keyword evidence="4" id="KW-1185">Reference proteome</keyword>
<gene>
    <name evidence="3" type="ORF">FN846DRAFT_910880</name>
</gene>
<evidence type="ECO:0000313" key="4">
    <source>
        <dbReference type="Proteomes" id="UP000326924"/>
    </source>
</evidence>
<evidence type="ECO:0000313" key="3">
    <source>
        <dbReference type="EMBL" id="KAA8896245.1"/>
    </source>
</evidence>
<protein>
    <submittedName>
        <fullName evidence="3">Uncharacterized protein</fullName>
    </submittedName>
</protein>
<name>A0A5J5EKR5_9PEZI</name>
<evidence type="ECO:0000256" key="1">
    <source>
        <dbReference type="SAM" id="MobiDB-lite"/>
    </source>
</evidence>
<proteinExistence type="predicted"/>
<dbReference type="AlphaFoldDB" id="A0A5J5EKR5"/>
<evidence type="ECO:0000256" key="2">
    <source>
        <dbReference type="SAM" id="Phobius"/>
    </source>
</evidence>
<dbReference type="InParanoid" id="A0A5J5EKR5"/>
<keyword evidence="2" id="KW-0812">Transmembrane</keyword>
<keyword evidence="2" id="KW-0472">Membrane</keyword>
<feature type="transmembrane region" description="Helical" evidence="2">
    <location>
        <begin position="15"/>
        <end position="34"/>
    </location>
</feature>
<sequence length="103" mass="11539">MRYFRNAQRLITSKLFWDIVLLGLALLAVGKMMLRDRQDLRIADHGLEVVGYSHEAINRMIARHQAKKAKDSSEVGEGTSQTFPGPMSMSIDSAPEKVNTGHQ</sequence>
<keyword evidence="2" id="KW-1133">Transmembrane helix</keyword>
<feature type="region of interest" description="Disordered" evidence="1">
    <location>
        <begin position="64"/>
        <end position="103"/>
    </location>
</feature>